<evidence type="ECO:0000313" key="14">
    <source>
        <dbReference type="Proteomes" id="UP000431684"/>
    </source>
</evidence>
<evidence type="ECO:0000256" key="10">
    <source>
        <dbReference type="ARBA" id="ARBA00023136"/>
    </source>
</evidence>
<evidence type="ECO:0000256" key="9">
    <source>
        <dbReference type="ARBA" id="ARBA00023010"/>
    </source>
</evidence>
<comment type="function">
    <text evidence="11">Involved in protein export. Participates in an early event of protein translocation.</text>
</comment>
<dbReference type="GO" id="GO:0065002">
    <property type="term" value="P:intracellular protein transmembrane transport"/>
    <property type="evidence" value="ECO:0007669"/>
    <property type="project" value="TreeGrafter"/>
</dbReference>
<comment type="subcellular location">
    <subcellularLocation>
        <location evidence="1 11">Cell membrane</location>
        <topology evidence="1 11">Multi-pass membrane protein</topology>
    </subcellularLocation>
</comment>
<dbReference type="GO" id="GO:0043952">
    <property type="term" value="P:protein transport by the Sec complex"/>
    <property type="evidence" value="ECO:0007669"/>
    <property type="project" value="TreeGrafter"/>
</dbReference>
<evidence type="ECO:0000256" key="8">
    <source>
        <dbReference type="ARBA" id="ARBA00022989"/>
    </source>
</evidence>
<gene>
    <name evidence="13" type="primary">secG</name>
    <name evidence="13" type="ORF">GJV26_22020</name>
</gene>
<sequence>MNTLFNLVVVVQVLSALSIIALVLMQHGKGADMGAAFGSGSSGSLFGASGSSNFLSKSTALAAAIFFSATLGLAVLSNGRTASSGGGVLQNVTVPVKGSAAIPGAVPAAPAATDGVPAATNAVPPATTPAAPATEAVPATSTGAPK</sequence>
<dbReference type="PRINTS" id="PR01651">
    <property type="entry name" value="SECGEXPORT"/>
</dbReference>
<keyword evidence="8 11" id="KW-1133">Transmembrane helix</keyword>
<evidence type="ECO:0000256" key="4">
    <source>
        <dbReference type="ARBA" id="ARBA00022448"/>
    </source>
</evidence>
<evidence type="ECO:0000256" key="2">
    <source>
        <dbReference type="ARBA" id="ARBA00008445"/>
    </source>
</evidence>
<keyword evidence="7 11" id="KW-0653">Protein transport</keyword>
<keyword evidence="9 11" id="KW-0811">Translocation</keyword>
<dbReference type="OrthoDB" id="8566211at2"/>
<evidence type="ECO:0000256" key="1">
    <source>
        <dbReference type="ARBA" id="ARBA00004651"/>
    </source>
</evidence>
<dbReference type="PANTHER" id="PTHR34182">
    <property type="entry name" value="PROTEIN-EXPORT MEMBRANE PROTEIN SECG"/>
    <property type="match status" value="1"/>
</dbReference>
<dbReference type="EMBL" id="WNWM01000002">
    <property type="protein sequence ID" value="MUI15122.1"/>
    <property type="molecule type" value="Genomic_DNA"/>
</dbReference>
<dbReference type="GO" id="GO:0005886">
    <property type="term" value="C:plasma membrane"/>
    <property type="evidence" value="ECO:0007669"/>
    <property type="project" value="UniProtKB-SubCell"/>
</dbReference>
<protein>
    <recommendedName>
        <fullName evidence="3 11">Protein-export membrane protein SecG</fullName>
    </recommendedName>
</protein>
<reference evidence="13 14" key="1">
    <citation type="submission" date="2019-11" db="EMBL/GenBank/DDBJ databases">
        <title>Draft Genome Sequences of Six Type Strains of the Genus Massilia.</title>
        <authorList>
            <person name="Miess H."/>
            <person name="Frediansyah A."/>
            <person name="Goeker M."/>
            <person name="Gross H."/>
        </authorList>
    </citation>
    <scope>NUCLEOTIDE SEQUENCE [LARGE SCALE GENOMIC DNA]</scope>
    <source>
        <strain evidence="13 14">DSM 17513</strain>
    </source>
</reference>
<comment type="similarity">
    <text evidence="2 11">Belongs to the SecG family.</text>
</comment>
<dbReference type="PANTHER" id="PTHR34182:SF1">
    <property type="entry name" value="PROTEIN-EXPORT MEMBRANE PROTEIN SECG"/>
    <property type="match status" value="1"/>
</dbReference>
<evidence type="ECO:0000256" key="12">
    <source>
        <dbReference type="SAM" id="MobiDB-lite"/>
    </source>
</evidence>
<dbReference type="RefSeq" id="WP_155710848.1">
    <property type="nucleotide sequence ID" value="NZ_BMWU01000058.1"/>
</dbReference>
<dbReference type="Pfam" id="PF03840">
    <property type="entry name" value="SecG"/>
    <property type="match status" value="1"/>
</dbReference>
<dbReference type="NCBIfam" id="TIGR00810">
    <property type="entry name" value="secG"/>
    <property type="match status" value="1"/>
</dbReference>
<organism evidence="13 14">
    <name type="scientific">Pseudoduganella dura</name>
    <dbReference type="NCBI Taxonomy" id="321982"/>
    <lineage>
        <taxon>Bacteria</taxon>
        <taxon>Pseudomonadati</taxon>
        <taxon>Pseudomonadota</taxon>
        <taxon>Betaproteobacteria</taxon>
        <taxon>Burkholderiales</taxon>
        <taxon>Oxalobacteraceae</taxon>
        <taxon>Telluria group</taxon>
        <taxon>Pseudoduganella</taxon>
    </lineage>
</organism>
<evidence type="ECO:0000256" key="7">
    <source>
        <dbReference type="ARBA" id="ARBA00022927"/>
    </source>
</evidence>
<feature type="region of interest" description="Disordered" evidence="12">
    <location>
        <begin position="116"/>
        <end position="146"/>
    </location>
</feature>
<keyword evidence="5 11" id="KW-1003">Cell membrane</keyword>
<evidence type="ECO:0000256" key="3">
    <source>
        <dbReference type="ARBA" id="ARBA00017876"/>
    </source>
</evidence>
<evidence type="ECO:0000256" key="6">
    <source>
        <dbReference type="ARBA" id="ARBA00022692"/>
    </source>
</evidence>
<keyword evidence="10 11" id="KW-0472">Membrane</keyword>
<keyword evidence="6 11" id="KW-0812">Transmembrane</keyword>
<comment type="caution">
    <text evidence="13">The sequence shown here is derived from an EMBL/GenBank/DDBJ whole genome shotgun (WGS) entry which is preliminary data.</text>
</comment>
<comment type="caution">
    <text evidence="11">Lacks conserved residue(s) required for the propagation of feature annotation.</text>
</comment>
<keyword evidence="4 11" id="KW-0813">Transport</keyword>
<dbReference type="GO" id="GO:0015450">
    <property type="term" value="F:protein-transporting ATPase activity"/>
    <property type="evidence" value="ECO:0007669"/>
    <property type="project" value="UniProtKB-UniRule"/>
</dbReference>
<name>A0A6I3XPC5_9BURK</name>
<dbReference type="GO" id="GO:0009306">
    <property type="term" value="P:protein secretion"/>
    <property type="evidence" value="ECO:0007669"/>
    <property type="project" value="UniProtKB-UniRule"/>
</dbReference>
<evidence type="ECO:0000256" key="11">
    <source>
        <dbReference type="RuleBase" id="RU365087"/>
    </source>
</evidence>
<dbReference type="AlphaFoldDB" id="A0A6I3XPC5"/>
<feature type="transmembrane region" description="Helical" evidence="11">
    <location>
        <begin position="54"/>
        <end position="76"/>
    </location>
</feature>
<keyword evidence="14" id="KW-1185">Reference proteome</keyword>
<evidence type="ECO:0000256" key="5">
    <source>
        <dbReference type="ARBA" id="ARBA00022475"/>
    </source>
</evidence>
<dbReference type="InterPro" id="IPR004692">
    <property type="entry name" value="SecG"/>
</dbReference>
<proteinExistence type="inferred from homology"/>
<evidence type="ECO:0000313" key="13">
    <source>
        <dbReference type="EMBL" id="MUI15122.1"/>
    </source>
</evidence>
<accession>A0A6I3XPC5</accession>
<dbReference type="Proteomes" id="UP000431684">
    <property type="component" value="Unassembled WGS sequence"/>
</dbReference>